<dbReference type="Proteomes" id="UP000023351">
    <property type="component" value="Unassembled WGS sequence"/>
</dbReference>
<comment type="caution">
    <text evidence="2">The sequence shown here is derived from an EMBL/GenBank/DDBJ whole genome shotgun (WGS) entry which is preliminary data.</text>
</comment>
<reference evidence="2 3" key="1">
    <citation type="submission" date="2013-12" db="EMBL/GenBank/DDBJ databases">
        <authorList>
            <person name="Zelazny A."/>
            <person name="Olivier K."/>
            <person name="Holland S."/>
            <person name="Lenaerts A."/>
            <person name="Ordway D."/>
            <person name="DeGroote M.A."/>
            <person name="Parker T."/>
            <person name="Sizemore C."/>
            <person name="Tallon L.J."/>
            <person name="Sadzewicz L.K."/>
            <person name="Sengamalay N."/>
            <person name="Fraser C.M."/>
            <person name="Hine E."/>
            <person name="Shefchek K.A."/>
            <person name="Das S.P."/>
            <person name="Tettelin H."/>
        </authorList>
    </citation>
    <scope>NUCLEOTIDE SEQUENCE [LARGE SCALE GENOMIC DNA]</scope>
    <source>
        <strain evidence="2 3">1513</strain>
    </source>
</reference>
<organism evidence="2 3">
    <name type="scientific">Mycobacteroides abscessus subsp. bolletii 1513</name>
    <dbReference type="NCBI Taxonomy" id="1299321"/>
    <lineage>
        <taxon>Bacteria</taxon>
        <taxon>Bacillati</taxon>
        <taxon>Actinomycetota</taxon>
        <taxon>Actinomycetes</taxon>
        <taxon>Mycobacteriales</taxon>
        <taxon>Mycobacteriaceae</taxon>
        <taxon>Mycobacteroides</taxon>
        <taxon>Mycobacteroides abscessus</taxon>
    </lineage>
</organism>
<dbReference type="EMBL" id="JAOJ01000003">
    <property type="protein sequence ID" value="EUA66319.1"/>
    <property type="molecule type" value="Genomic_DNA"/>
</dbReference>
<dbReference type="AlphaFoldDB" id="X8DDB6"/>
<feature type="compositionally biased region" description="Basic and acidic residues" evidence="1">
    <location>
        <begin position="29"/>
        <end position="38"/>
    </location>
</feature>
<protein>
    <submittedName>
        <fullName evidence="2">Uncharacterized protein</fullName>
    </submittedName>
</protein>
<evidence type="ECO:0000256" key="1">
    <source>
        <dbReference type="SAM" id="MobiDB-lite"/>
    </source>
</evidence>
<gene>
    <name evidence="2" type="ORF">I540_5776</name>
</gene>
<feature type="compositionally biased region" description="Polar residues" evidence="1">
    <location>
        <begin position="13"/>
        <end position="23"/>
    </location>
</feature>
<name>X8DDB6_9MYCO</name>
<evidence type="ECO:0000313" key="3">
    <source>
        <dbReference type="Proteomes" id="UP000023351"/>
    </source>
</evidence>
<accession>X8DDB6</accession>
<sequence>MLLLGSALITMRSTGSSLGNNSARRMPKPTRDPMAYDRPAHRLSDDQTHLGALNLLTSRIRTTAPKMNHQVRVGSSHSTLDGLSEFG</sequence>
<feature type="region of interest" description="Disordered" evidence="1">
    <location>
        <begin position="13"/>
        <end position="38"/>
    </location>
</feature>
<proteinExistence type="predicted"/>
<feature type="region of interest" description="Disordered" evidence="1">
    <location>
        <begin position="68"/>
        <end position="87"/>
    </location>
</feature>
<evidence type="ECO:0000313" key="2">
    <source>
        <dbReference type="EMBL" id="EUA66319.1"/>
    </source>
</evidence>